<comment type="caution">
    <text evidence="2">The sequence shown here is derived from an EMBL/GenBank/DDBJ whole genome shotgun (WGS) entry which is preliminary data.</text>
</comment>
<evidence type="ECO:0000313" key="3">
    <source>
        <dbReference type="Proteomes" id="UP001597032"/>
    </source>
</evidence>
<accession>A0ABW2Z339</accession>
<dbReference type="InterPro" id="IPR029058">
    <property type="entry name" value="AB_hydrolase_fold"/>
</dbReference>
<dbReference type="SUPFAM" id="SSF53474">
    <property type="entry name" value="alpha/beta-Hydrolases"/>
    <property type="match status" value="1"/>
</dbReference>
<protein>
    <submittedName>
        <fullName evidence="2">Dienelactone hydrolase family protein</fullName>
        <ecNumber evidence="2">3.1.-.-</ecNumber>
    </submittedName>
</protein>
<dbReference type="InterPro" id="IPR002925">
    <property type="entry name" value="Dienelactn_hydro"/>
</dbReference>
<gene>
    <name evidence="2" type="ORF">ACFQZW_03935</name>
</gene>
<keyword evidence="2" id="KW-0378">Hydrolase</keyword>
<dbReference type="Gene3D" id="3.40.50.1820">
    <property type="entry name" value="alpha/beta hydrolase"/>
    <property type="match status" value="1"/>
</dbReference>
<proteinExistence type="predicted"/>
<evidence type="ECO:0000259" key="1">
    <source>
        <dbReference type="Pfam" id="PF01738"/>
    </source>
</evidence>
<dbReference type="RefSeq" id="WP_386781525.1">
    <property type="nucleotide sequence ID" value="NZ_JBHTIC010000005.1"/>
</dbReference>
<evidence type="ECO:0000313" key="2">
    <source>
        <dbReference type="EMBL" id="MFD0761222.1"/>
    </source>
</evidence>
<dbReference type="EC" id="3.1.-.-" evidence="2"/>
<dbReference type="EMBL" id="JBHTIC010000005">
    <property type="protein sequence ID" value="MFD0761222.1"/>
    <property type="molecule type" value="Genomic_DNA"/>
</dbReference>
<organism evidence="2 3">
    <name type="scientific">Lutibacter aestuarii</name>
    <dbReference type="NCBI Taxonomy" id="861111"/>
    <lineage>
        <taxon>Bacteria</taxon>
        <taxon>Pseudomonadati</taxon>
        <taxon>Bacteroidota</taxon>
        <taxon>Flavobacteriia</taxon>
        <taxon>Flavobacteriales</taxon>
        <taxon>Flavobacteriaceae</taxon>
        <taxon>Lutibacter</taxon>
    </lineage>
</organism>
<dbReference type="GO" id="GO:0016787">
    <property type="term" value="F:hydrolase activity"/>
    <property type="evidence" value="ECO:0007669"/>
    <property type="project" value="UniProtKB-KW"/>
</dbReference>
<dbReference type="Pfam" id="PF01738">
    <property type="entry name" value="DLH"/>
    <property type="match status" value="1"/>
</dbReference>
<sequence length="216" mass="23687">METISPYKVVEIKLDNIILNANLRMTNPSKGIILFSHGSGSSRLSIRNNYVASLLFKQGYSSLLFDLLMPEEDLVYGNRFDINLLTERLVLVTHWVSNYKETSNLPIGYFGSSTGAASALSAASKIGKKVKAIVSRGGRPDLAIIELKSITIPTLLIVGGNDGVVIELNKKAKEQINGVCELEIIEGASHLFVESGKLDLVAQKTISWFNTYIKNK</sequence>
<feature type="domain" description="Dienelactone hydrolase" evidence="1">
    <location>
        <begin position="92"/>
        <end position="198"/>
    </location>
</feature>
<name>A0ABW2Z339_9FLAO</name>
<dbReference type="Proteomes" id="UP001597032">
    <property type="component" value="Unassembled WGS sequence"/>
</dbReference>
<reference evidence="3" key="1">
    <citation type="journal article" date="2019" name="Int. J. Syst. Evol. Microbiol.">
        <title>The Global Catalogue of Microorganisms (GCM) 10K type strain sequencing project: providing services to taxonomists for standard genome sequencing and annotation.</title>
        <authorList>
            <consortium name="The Broad Institute Genomics Platform"/>
            <consortium name="The Broad Institute Genome Sequencing Center for Infectious Disease"/>
            <person name="Wu L."/>
            <person name="Ma J."/>
        </authorList>
    </citation>
    <scope>NUCLEOTIDE SEQUENCE [LARGE SCALE GENOMIC DNA]</scope>
    <source>
        <strain evidence="3">CCUG 60022</strain>
    </source>
</reference>
<keyword evidence="3" id="KW-1185">Reference proteome</keyword>